<dbReference type="InterPro" id="IPR036396">
    <property type="entry name" value="Cyt_P450_sf"/>
</dbReference>
<evidence type="ECO:0000256" key="3">
    <source>
        <dbReference type="ARBA" id="ARBA00022617"/>
    </source>
</evidence>
<sequence length="494" mass="56529">MTTISTPNYLLDQAKRRVTTSPMLTLPGMGRLEKRLNARDWPQHEMAAPPAGSDLKPVMGDAGLPIIGHMVEMFRGGPDFWLQKYRKHGPVMLLDSPIIPTVAALGPDAGQAIYSNRNKDYSQQGWTPMIGAFFNRGLMLMDFEEHMFHRRIMQEAFVRTRLVGYTEQVDKVVSQVVANDWVANDPRFLLYPAMKELTLDIASMVFMGHEPGADRELVTKVNKAFTVTTRAGNAIIRTGIPPFTWWRGLKAREYLESYFEERVRERRGKDGSDLLSVLCQSEDEDGNKFSDDDIVNHMIFLMMAAHDTSTSTATTMSYYLAANPEWQERCRDESDRLGDGPLDIEALEKLESLDLVMNESIRLVSPVQWAMRRTVRDTELLGYYLPEGTNVIYYPGMTHRLEEIYPDPYTFDPARFAEPRNEHKKHRYGFTPFGGGAHKCIGMVFGQLEIKTIMHRLLRRYRLELPRPGYEPRQDYGGMPVPMDGMPIVLRPLH</sequence>
<dbReference type="RefSeq" id="WP_094476424.1">
    <property type="nucleotide sequence ID" value="NZ_NOZR01000002.1"/>
</dbReference>
<reference evidence="10 11" key="1">
    <citation type="submission" date="2017-07" db="EMBL/GenBank/DDBJ databases">
        <title>The new phylogeny of genus Mycobacterium.</title>
        <authorList>
            <person name="Tortoli E."/>
            <person name="Trovato A."/>
            <person name="Cirillo D.M."/>
        </authorList>
    </citation>
    <scope>NUCLEOTIDE SEQUENCE [LARGE SCALE GENOMIC DNA]</scope>
    <source>
        <strain evidence="10 11">ATCC 33027</strain>
    </source>
</reference>
<evidence type="ECO:0000256" key="2">
    <source>
        <dbReference type="ARBA" id="ARBA00010617"/>
    </source>
</evidence>
<evidence type="ECO:0000256" key="4">
    <source>
        <dbReference type="ARBA" id="ARBA00022723"/>
    </source>
</evidence>
<dbReference type="GO" id="GO:0020037">
    <property type="term" value="F:heme binding"/>
    <property type="evidence" value="ECO:0007669"/>
    <property type="project" value="InterPro"/>
</dbReference>
<dbReference type="PROSITE" id="PS00086">
    <property type="entry name" value="CYTOCHROME_P450"/>
    <property type="match status" value="1"/>
</dbReference>
<keyword evidence="7 9" id="KW-0503">Monooxygenase</keyword>
<keyword evidence="5 9" id="KW-0560">Oxidoreductase</keyword>
<evidence type="ECO:0000256" key="8">
    <source>
        <dbReference type="PIRSR" id="PIRSR602403-1"/>
    </source>
</evidence>
<dbReference type="SUPFAM" id="SSF48264">
    <property type="entry name" value="Cytochrome P450"/>
    <property type="match status" value="1"/>
</dbReference>
<dbReference type="InterPro" id="IPR017972">
    <property type="entry name" value="Cyt_P450_CS"/>
</dbReference>
<gene>
    <name evidence="10" type="ORF">CG716_03415</name>
</gene>
<evidence type="ECO:0000256" key="1">
    <source>
        <dbReference type="ARBA" id="ARBA00001971"/>
    </source>
</evidence>
<evidence type="ECO:0000313" key="11">
    <source>
        <dbReference type="Proteomes" id="UP000216063"/>
    </source>
</evidence>
<dbReference type="PRINTS" id="PR00465">
    <property type="entry name" value="EP450IV"/>
</dbReference>
<evidence type="ECO:0000256" key="6">
    <source>
        <dbReference type="ARBA" id="ARBA00023004"/>
    </source>
</evidence>
<dbReference type="Pfam" id="PF00067">
    <property type="entry name" value="p450"/>
    <property type="match status" value="1"/>
</dbReference>
<evidence type="ECO:0000256" key="7">
    <source>
        <dbReference type="ARBA" id="ARBA00023033"/>
    </source>
</evidence>
<comment type="similarity">
    <text evidence="2 9">Belongs to the cytochrome P450 family.</text>
</comment>
<dbReference type="EMBL" id="NOZR01000002">
    <property type="protein sequence ID" value="OYN82318.1"/>
    <property type="molecule type" value="Genomic_DNA"/>
</dbReference>
<proteinExistence type="inferred from homology"/>
<keyword evidence="6 8" id="KW-0408">Iron</keyword>
<keyword evidence="11" id="KW-1185">Reference proteome</keyword>
<dbReference type="InterPro" id="IPR001128">
    <property type="entry name" value="Cyt_P450"/>
</dbReference>
<name>A0A255DSE2_9MYCO</name>
<dbReference type="AlphaFoldDB" id="A0A255DSE2"/>
<dbReference type="Gene3D" id="1.10.630.10">
    <property type="entry name" value="Cytochrome P450"/>
    <property type="match status" value="1"/>
</dbReference>
<dbReference type="Proteomes" id="UP000216063">
    <property type="component" value="Unassembled WGS sequence"/>
</dbReference>
<evidence type="ECO:0000256" key="9">
    <source>
        <dbReference type="RuleBase" id="RU000461"/>
    </source>
</evidence>
<feature type="binding site" description="axial binding residue" evidence="8">
    <location>
        <position position="440"/>
    </location>
    <ligand>
        <name>heme</name>
        <dbReference type="ChEBI" id="CHEBI:30413"/>
    </ligand>
    <ligandPart>
        <name>Fe</name>
        <dbReference type="ChEBI" id="CHEBI:18248"/>
    </ligandPart>
</feature>
<keyword evidence="4 8" id="KW-0479">Metal-binding</keyword>
<protein>
    <submittedName>
        <fullName evidence="10">Cytochrome P450</fullName>
    </submittedName>
</protein>
<comment type="caution">
    <text evidence="10">The sequence shown here is derived from an EMBL/GenBank/DDBJ whole genome shotgun (WGS) entry which is preliminary data.</text>
</comment>
<dbReference type="PANTHER" id="PTHR24286">
    <property type="entry name" value="CYTOCHROME P450 26"/>
    <property type="match status" value="1"/>
</dbReference>
<dbReference type="OrthoDB" id="9764248at2"/>
<accession>A0A255DSE2</accession>
<dbReference type="GO" id="GO:0016125">
    <property type="term" value="P:sterol metabolic process"/>
    <property type="evidence" value="ECO:0007669"/>
    <property type="project" value="TreeGrafter"/>
</dbReference>
<comment type="cofactor">
    <cofactor evidence="1 8">
        <name>heme</name>
        <dbReference type="ChEBI" id="CHEBI:30413"/>
    </cofactor>
</comment>
<dbReference type="PANTHER" id="PTHR24286:SF24">
    <property type="entry name" value="LANOSTEROL 14-ALPHA DEMETHYLASE"/>
    <property type="match status" value="1"/>
</dbReference>
<dbReference type="GO" id="GO:0004497">
    <property type="term" value="F:monooxygenase activity"/>
    <property type="evidence" value="ECO:0007669"/>
    <property type="project" value="UniProtKB-KW"/>
</dbReference>
<dbReference type="GO" id="GO:0016705">
    <property type="term" value="F:oxidoreductase activity, acting on paired donors, with incorporation or reduction of molecular oxygen"/>
    <property type="evidence" value="ECO:0007669"/>
    <property type="project" value="InterPro"/>
</dbReference>
<evidence type="ECO:0000313" key="10">
    <source>
        <dbReference type="EMBL" id="OYN82318.1"/>
    </source>
</evidence>
<dbReference type="InterPro" id="IPR002403">
    <property type="entry name" value="Cyt_P450_E_grp-IV"/>
</dbReference>
<evidence type="ECO:0000256" key="5">
    <source>
        <dbReference type="ARBA" id="ARBA00023002"/>
    </source>
</evidence>
<dbReference type="GO" id="GO:0005506">
    <property type="term" value="F:iron ion binding"/>
    <property type="evidence" value="ECO:0007669"/>
    <property type="project" value="InterPro"/>
</dbReference>
<dbReference type="CDD" id="cd11045">
    <property type="entry name" value="CYP136-like"/>
    <property type="match status" value="1"/>
</dbReference>
<keyword evidence="3 8" id="KW-0349">Heme</keyword>
<organism evidence="10 11">
    <name type="scientific">Mycolicibacterium sphagni</name>
    <dbReference type="NCBI Taxonomy" id="1786"/>
    <lineage>
        <taxon>Bacteria</taxon>
        <taxon>Bacillati</taxon>
        <taxon>Actinomycetota</taxon>
        <taxon>Actinomycetes</taxon>
        <taxon>Mycobacteriales</taxon>
        <taxon>Mycobacteriaceae</taxon>
        <taxon>Mycolicibacterium</taxon>
    </lineage>
</organism>